<dbReference type="InterPro" id="IPR040442">
    <property type="entry name" value="Pyrv_kinase-like_dom_sf"/>
</dbReference>
<dbReference type="PANTHER" id="PTHR42905:SF16">
    <property type="entry name" value="CARBOXYPHOSPHONOENOLPYRUVATE PHOSPHONOMUTASE-LIKE PROTEIN (AFU_ORTHOLOGUE AFUA_5G07230)"/>
    <property type="match status" value="1"/>
</dbReference>
<gene>
    <name evidence="1" type="ORF">HNR61_007124</name>
</gene>
<keyword evidence="1" id="KW-0456">Lyase</keyword>
<dbReference type="RefSeq" id="WP_182847459.1">
    <property type="nucleotide sequence ID" value="NZ_BAAALP010000028.1"/>
</dbReference>
<comment type="caution">
    <text evidence="1">The sequence shown here is derived from an EMBL/GenBank/DDBJ whole genome shotgun (WGS) entry which is preliminary data.</text>
</comment>
<dbReference type="Proteomes" id="UP000572680">
    <property type="component" value="Unassembled WGS sequence"/>
</dbReference>
<sequence length="252" mass="25784">MVDRCAQFRSLHHADTPLLLPNAWDHASASLLLAAGFEAVGTTSLGVAAAAGKPDAESATLTETLALAGTLAALPCPVTVDIEGGFGRVADVVGRLAALGVAGVNIEDGRPGGTLADPAELRDSIRVIKETAPDLFVNARTDAFWLYTPDPLATALGRAAIYRDAGADGVFVPGVAEAADIAELTALGAPVNVLFLPGRHTVAELGDLGVRRVSMGSLLYRAALAAGVATAKAVRDNGEIPTGIPSYEDLRI</sequence>
<dbReference type="AlphaFoldDB" id="A0A7W3LW84"/>
<name>A0A7W3LW84_ACTNM</name>
<dbReference type="Gene3D" id="3.20.20.60">
    <property type="entry name" value="Phosphoenolpyruvate-binding domains"/>
    <property type="match status" value="1"/>
</dbReference>
<accession>A0A7W3LW84</accession>
<dbReference type="Pfam" id="PF13714">
    <property type="entry name" value="PEP_mutase"/>
    <property type="match status" value="1"/>
</dbReference>
<reference evidence="1 2" key="1">
    <citation type="submission" date="2020-08" db="EMBL/GenBank/DDBJ databases">
        <title>Genomic Encyclopedia of Type Strains, Phase IV (KMG-IV): sequencing the most valuable type-strain genomes for metagenomic binning, comparative biology and taxonomic classification.</title>
        <authorList>
            <person name="Goeker M."/>
        </authorList>
    </citation>
    <scope>NUCLEOTIDE SEQUENCE [LARGE SCALE GENOMIC DNA]</scope>
    <source>
        <strain evidence="1 2">DSM 44197</strain>
    </source>
</reference>
<protein>
    <submittedName>
        <fullName evidence="1">2-methylisocitrate lyase-like PEP mutase family enzyme</fullName>
    </submittedName>
</protein>
<evidence type="ECO:0000313" key="2">
    <source>
        <dbReference type="Proteomes" id="UP000572680"/>
    </source>
</evidence>
<evidence type="ECO:0000313" key="1">
    <source>
        <dbReference type="EMBL" id="MBA8955448.1"/>
    </source>
</evidence>
<proteinExistence type="predicted"/>
<dbReference type="InterPro" id="IPR039556">
    <property type="entry name" value="ICL/PEPM"/>
</dbReference>
<organism evidence="1 2">
    <name type="scientific">Actinomadura namibiensis</name>
    <dbReference type="NCBI Taxonomy" id="182080"/>
    <lineage>
        <taxon>Bacteria</taxon>
        <taxon>Bacillati</taxon>
        <taxon>Actinomycetota</taxon>
        <taxon>Actinomycetes</taxon>
        <taxon>Streptosporangiales</taxon>
        <taxon>Thermomonosporaceae</taxon>
        <taxon>Actinomadura</taxon>
    </lineage>
</organism>
<dbReference type="CDD" id="cd00377">
    <property type="entry name" value="ICL_PEPM"/>
    <property type="match status" value="1"/>
</dbReference>
<dbReference type="PANTHER" id="PTHR42905">
    <property type="entry name" value="PHOSPHOENOLPYRUVATE CARBOXYLASE"/>
    <property type="match status" value="1"/>
</dbReference>
<dbReference type="SUPFAM" id="SSF51621">
    <property type="entry name" value="Phosphoenolpyruvate/pyruvate domain"/>
    <property type="match status" value="1"/>
</dbReference>
<dbReference type="InterPro" id="IPR015813">
    <property type="entry name" value="Pyrv/PenolPyrv_kinase-like_dom"/>
</dbReference>
<dbReference type="EMBL" id="JACJIA010000012">
    <property type="protein sequence ID" value="MBA8955448.1"/>
    <property type="molecule type" value="Genomic_DNA"/>
</dbReference>
<dbReference type="GO" id="GO:0016829">
    <property type="term" value="F:lyase activity"/>
    <property type="evidence" value="ECO:0007669"/>
    <property type="project" value="UniProtKB-KW"/>
</dbReference>
<keyword evidence="2" id="KW-1185">Reference proteome</keyword>